<reference evidence="1 2" key="1">
    <citation type="submission" date="2019-02" db="EMBL/GenBank/DDBJ databases">
        <title>Genomic Encyclopedia of Archaeal and Bacterial Type Strains, Phase II (KMG-II): from individual species to whole genera.</title>
        <authorList>
            <person name="Goeker M."/>
        </authorList>
    </citation>
    <scope>NUCLEOTIDE SEQUENCE [LARGE SCALE GENOMIC DNA]</scope>
    <source>
        <strain evidence="1 2">DSM 18101</strain>
    </source>
</reference>
<evidence type="ECO:0000313" key="2">
    <source>
        <dbReference type="Proteomes" id="UP000292958"/>
    </source>
</evidence>
<dbReference type="RefSeq" id="WP_130425076.1">
    <property type="nucleotide sequence ID" value="NZ_SHKW01000007.1"/>
</dbReference>
<evidence type="ECO:0000313" key="1">
    <source>
        <dbReference type="EMBL" id="RZU29762.1"/>
    </source>
</evidence>
<dbReference type="Proteomes" id="UP000292958">
    <property type="component" value="Unassembled WGS sequence"/>
</dbReference>
<name>A0A4Q7XZA6_9BACT</name>
<proteinExistence type="predicted"/>
<comment type="caution">
    <text evidence="1">The sequence shown here is derived from an EMBL/GenBank/DDBJ whole genome shotgun (WGS) entry which is preliminary data.</text>
</comment>
<accession>A0A4Q7XZA6</accession>
<organism evidence="1 2">
    <name type="scientific">Edaphobacter modestus</name>
    <dbReference type="NCBI Taxonomy" id="388466"/>
    <lineage>
        <taxon>Bacteria</taxon>
        <taxon>Pseudomonadati</taxon>
        <taxon>Acidobacteriota</taxon>
        <taxon>Terriglobia</taxon>
        <taxon>Terriglobales</taxon>
        <taxon>Acidobacteriaceae</taxon>
        <taxon>Edaphobacter</taxon>
    </lineage>
</organism>
<gene>
    <name evidence="1" type="ORF">BDD14_6380</name>
</gene>
<protein>
    <submittedName>
        <fullName evidence="1">Uncharacterized protein</fullName>
    </submittedName>
</protein>
<dbReference type="EMBL" id="SHKW01000007">
    <property type="protein sequence ID" value="RZU29762.1"/>
    <property type="molecule type" value="Genomic_DNA"/>
</dbReference>
<dbReference type="OrthoDB" id="8778639at2"/>
<keyword evidence="2" id="KW-1185">Reference proteome</keyword>
<sequence>MGLIGQARVYPNLNPSAAVPVDRDQIFSLSSFADNYRMRRGKEHGQYVPNARFTFVKLTSGETLMHQRFRHPVLAEGRPVLYAGEAYFNNGKLDWWSNGSGNYRPDADHAEQAGLPVDQFFTHDQIMKGAHRQAKLQAFQTGQPSESALQAIGNTMRAYGAPPVYRPQTTLPLQGKMKAPSVFQPAMGRDRRAGSVQINPSSPIQDRMGAPLMYRPVAAAPVQGKHAVVARQLPPFAVQSRLGLIQAKVQLKGGAIVGPSTGSATAVKLLDKLQNDLQCTTHGSRYKRAKELIGDAKTFEFEGFKHFSDFVHDPDDIEPPSIRVDNDLAEAVDDWAMDLGDEFKGKHIPFSGSRVFAVSYSQGDMTLNVMQNGATGYVAKAKQSVVKLWEPPVTGMEYSFPSNTKAMVGKIGKVRPTLLASNAHAEVNEYIQHAIFSHLNGHTPHDVNLAVGSDIAHCAECWWAAWAMITKKGGTFVSSSKCENKLFERWREPWVGFYTAYGANPFRDGTGKLKSGLTKGVNLAYVLNSKVGTNIYG</sequence>
<dbReference type="AlphaFoldDB" id="A0A4Q7XZA6"/>